<dbReference type="Proteomes" id="UP000623926">
    <property type="component" value="Chromosome"/>
</dbReference>
<sequence>MMDSDDLLDRVSGRPVSGTVGRALTGQYIFLPERGSGEAGLRPLGTGEYYVEQRSPDRAESDQATVEAVLAIGRIVATLTARKASLTELADIHPLVDGAAAMKALSRQPLEEAIEEHLPFLRSVCFRPVSRLLPINHLVPVPRARRITPNTVMRLAAHSEDWASLRPDGVRPDRVLSPEREVNLDLYENRVAVHLVDQLWRYLTVRIAQIRDIKGMFSDVERYIDDVSSRPWQQSSLRLWHLLAHFVKQEEWDARASLRLQELEKLRSAVSALRRSPLWNSVNRRAALGTSLRATNLFIGEDRFRHVADLWRQWMATRTRFISVDDEFSRGQEWCRGYECYVVVLLLRAFDEVGGEPADQSVLARGAVPVHYRYRGSDVTLRWGEDGVLVIERDETVVLRVVPLPHPLTESRLRVPVLDELAMLTVQPPTEPTLVLYPGGREERQELPQSVRLQSFEAPGAPAPGKDGTPLWKIPVSPLEIDSVTRLGRGLRFVLEQPRLSGYPYHVSVGAGVDTEFVSRIPWLSMGTNGLIVTRVPADHELAAARAMVLAQRRDTSRFQQRGTNATAVEELWEEVGRAVKQTVALTRCPRCGAESATPDRTLQIRGDGHFRCSCGQCGGIWEGRRCRTCRQLYPILESSALVDAGNADGDYLDRHFATDLLAAPCWVRARVFICPQCTVCGNAEGESQCARCSDGSATAGQGLGGRRSRASD</sequence>
<dbReference type="EMBL" id="CP070249">
    <property type="protein sequence ID" value="QRV41877.1"/>
    <property type="molecule type" value="Genomic_DNA"/>
</dbReference>
<evidence type="ECO:0000313" key="2">
    <source>
        <dbReference type="EMBL" id="QRV41877.1"/>
    </source>
</evidence>
<dbReference type="AlphaFoldDB" id="A0ABD7D436"/>
<evidence type="ECO:0000313" key="1">
    <source>
        <dbReference type="EMBL" id="QRV35843.1"/>
    </source>
</evidence>
<accession>A0ABD7D436</accession>
<evidence type="ECO:0000313" key="4">
    <source>
        <dbReference type="Proteomes" id="UP000623926"/>
    </source>
</evidence>
<name>A0ABD7D436_9ACTN</name>
<organism evidence="1 4">
    <name type="scientific">Streptomyces californicus</name>
    <dbReference type="NCBI Taxonomy" id="67351"/>
    <lineage>
        <taxon>Bacteria</taxon>
        <taxon>Bacillati</taxon>
        <taxon>Actinomycetota</taxon>
        <taxon>Actinomycetes</taxon>
        <taxon>Kitasatosporales</taxon>
        <taxon>Streptomycetaceae</taxon>
        <taxon>Streptomyces</taxon>
    </lineage>
</organism>
<dbReference type="GeneID" id="63980844"/>
<evidence type="ECO:0000313" key="3">
    <source>
        <dbReference type="Proteomes" id="UP000598054"/>
    </source>
</evidence>
<keyword evidence="3" id="KW-1185">Reference proteome</keyword>
<dbReference type="EMBL" id="CP070245">
    <property type="protein sequence ID" value="QRV35843.1"/>
    <property type="molecule type" value="Genomic_DNA"/>
</dbReference>
<protein>
    <recommendedName>
        <fullName evidence="5">DUF2357 domain-containing protein</fullName>
    </recommendedName>
</protein>
<reference evidence="3 4" key="1">
    <citation type="submission" date="2021-02" db="EMBL/GenBank/DDBJ databases">
        <title>FDA dAtabase for Regulatory Grade micrObial Sequences (FDA-ARGOS): Supporting development and validation of Infectious Disease Dx tests.</title>
        <authorList>
            <person name="Sproer C."/>
            <person name="Gronow S."/>
            <person name="Severitt S."/>
            <person name="Schroder I."/>
            <person name="Tallon L."/>
            <person name="Sadzewicz L."/>
            <person name="Zhao X."/>
            <person name="Boylan J."/>
            <person name="Ott S."/>
            <person name="Bowen H."/>
            <person name="Vavikolanu K."/>
            <person name="Mehta A."/>
            <person name="Aluvathingal J."/>
            <person name="Nadendla S."/>
            <person name="Lowell S."/>
            <person name="Myers T."/>
            <person name="Yan Y."/>
            <person name="Sichtig H."/>
        </authorList>
    </citation>
    <scope>NUCLEOTIDE SEQUENCE [LARGE SCALE GENOMIC DNA]</scope>
    <source>
        <strain evidence="2 3">FDAARGOS_1211</strain>
        <strain evidence="1 4">FDAARGOS_1212</strain>
    </source>
</reference>
<evidence type="ECO:0008006" key="5">
    <source>
        <dbReference type="Google" id="ProtNLM"/>
    </source>
</evidence>
<dbReference type="RefSeq" id="WP_136975135.1">
    <property type="nucleotide sequence ID" value="NZ_CP070242.1"/>
</dbReference>
<gene>
    <name evidence="2" type="ORF">I6J41_14910</name>
    <name evidence="1" type="ORF">I6J42_18605</name>
</gene>
<dbReference type="Proteomes" id="UP000598054">
    <property type="component" value="Chromosome"/>
</dbReference>
<proteinExistence type="predicted"/>